<keyword evidence="1" id="KW-0732">Signal</keyword>
<reference evidence="2" key="1">
    <citation type="submission" date="2018-02" db="EMBL/GenBank/DDBJ databases">
        <title>Rhizophora mucronata_Transcriptome.</title>
        <authorList>
            <person name="Meera S.P."/>
            <person name="Sreeshan A."/>
            <person name="Augustine A."/>
        </authorList>
    </citation>
    <scope>NUCLEOTIDE SEQUENCE</scope>
    <source>
        <tissue evidence="2">Leaf</tissue>
    </source>
</reference>
<name>A0A2P2N2E5_RHIMU</name>
<evidence type="ECO:0000313" key="2">
    <source>
        <dbReference type="EMBL" id="MBX36644.1"/>
    </source>
</evidence>
<evidence type="ECO:0000256" key="1">
    <source>
        <dbReference type="SAM" id="SignalP"/>
    </source>
</evidence>
<protein>
    <submittedName>
        <fullName evidence="2">Uncharacterized protein</fullName>
    </submittedName>
</protein>
<sequence length="55" mass="6350">MVLVKLRSYGAAILFFLMVEKCDTSKCHAVFVPYFFCPVSKCVHLRFSYGTLRII</sequence>
<organism evidence="2">
    <name type="scientific">Rhizophora mucronata</name>
    <name type="common">Asiatic mangrove</name>
    <dbReference type="NCBI Taxonomy" id="61149"/>
    <lineage>
        <taxon>Eukaryota</taxon>
        <taxon>Viridiplantae</taxon>
        <taxon>Streptophyta</taxon>
        <taxon>Embryophyta</taxon>
        <taxon>Tracheophyta</taxon>
        <taxon>Spermatophyta</taxon>
        <taxon>Magnoliopsida</taxon>
        <taxon>eudicotyledons</taxon>
        <taxon>Gunneridae</taxon>
        <taxon>Pentapetalae</taxon>
        <taxon>rosids</taxon>
        <taxon>fabids</taxon>
        <taxon>Malpighiales</taxon>
        <taxon>Rhizophoraceae</taxon>
        <taxon>Rhizophora</taxon>
    </lineage>
</organism>
<feature type="chain" id="PRO_5015128553" evidence="1">
    <location>
        <begin position="25"/>
        <end position="55"/>
    </location>
</feature>
<feature type="signal peptide" evidence="1">
    <location>
        <begin position="1"/>
        <end position="24"/>
    </location>
</feature>
<dbReference type="EMBL" id="GGEC01056160">
    <property type="protein sequence ID" value="MBX36644.1"/>
    <property type="molecule type" value="Transcribed_RNA"/>
</dbReference>
<proteinExistence type="predicted"/>
<accession>A0A2P2N2E5</accession>
<dbReference type="AlphaFoldDB" id="A0A2P2N2E5"/>